<dbReference type="GO" id="GO:0019867">
    <property type="term" value="C:outer membrane"/>
    <property type="evidence" value="ECO:0007669"/>
    <property type="project" value="InterPro"/>
</dbReference>
<comment type="caution">
    <text evidence="6">The sequence shown here is derived from an EMBL/GenBank/DDBJ whole genome shotgun (WGS) entry which is preliminary data.</text>
</comment>
<organism evidence="6 7">
    <name type="scientific">candidate division WOR-3 bacterium</name>
    <dbReference type="NCBI Taxonomy" id="2052148"/>
    <lineage>
        <taxon>Bacteria</taxon>
        <taxon>Bacteria division WOR-3</taxon>
    </lineage>
</organism>
<dbReference type="Proteomes" id="UP000779900">
    <property type="component" value="Unassembled WGS sequence"/>
</dbReference>
<dbReference type="InterPro" id="IPR034746">
    <property type="entry name" value="POTRA"/>
</dbReference>
<evidence type="ECO:0000256" key="2">
    <source>
        <dbReference type="ARBA" id="ARBA00022452"/>
    </source>
</evidence>
<accession>A0A937XD52</accession>
<keyword evidence="4" id="KW-0472">Membrane</keyword>
<dbReference type="Pfam" id="PF07244">
    <property type="entry name" value="POTRA"/>
    <property type="match status" value="3"/>
</dbReference>
<evidence type="ECO:0000313" key="6">
    <source>
        <dbReference type="EMBL" id="MBM3331218.1"/>
    </source>
</evidence>
<gene>
    <name evidence="6" type="ORF">FJY68_05110</name>
</gene>
<keyword evidence="3" id="KW-0812">Transmembrane</keyword>
<dbReference type="InterPro" id="IPR000184">
    <property type="entry name" value="Bac_surfAg_D15"/>
</dbReference>
<dbReference type="Gene3D" id="2.40.160.50">
    <property type="entry name" value="membrane protein fhac: a member of the omp85/tpsb transporter family"/>
    <property type="match status" value="1"/>
</dbReference>
<comment type="subcellular location">
    <subcellularLocation>
        <location evidence="1">Membrane</location>
    </subcellularLocation>
</comment>
<reference evidence="6" key="1">
    <citation type="submission" date="2019-03" db="EMBL/GenBank/DDBJ databases">
        <title>Lake Tanganyika Metagenome-Assembled Genomes (MAGs).</title>
        <authorList>
            <person name="Tran P."/>
        </authorList>
    </citation>
    <scope>NUCLEOTIDE SEQUENCE</scope>
    <source>
        <strain evidence="6">K_DeepCast_150m_m2_040</strain>
    </source>
</reference>
<name>A0A937XD52_UNCW3</name>
<evidence type="ECO:0000259" key="5">
    <source>
        <dbReference type="PROSITE" id="PS51779"/>
    </source>
</evidence>
<keyword evidence="2" id="KW-1134">Transmembrane beta strand</keyword>
<dbReference type="AlphaFoldDB" id="A0A937XD52"/>
<dbReference type="Gene3D" id="3.10.20.310">
    <property type="entry name" value="membrane protein fhac"/>
    <property type="match status" value="3"/>
</dbReference>
<protein>
    <recommendedName>
        <fullName evidence="5">POTRA domain-containing protein</fullName>
    </recommendedName>
</protein>
<dbReference type="InterPro" id="IPR010827">
    <property type="entry name" value="BamA/TamA_POTRA"/>
</dbReference>
<evidence type="ECO:0000256" key="1">
    <source>
        <dbReference type="ARBA" id="ARBA00004370"/>
    </source>
</evidence>
<dbReference type="PANTHER" id="PTHR12815">
    <property type="entry name" value="SORTING AND ASSEMBLY MACHINERY SAMM50 PROTEIN FAMILY MEMBER"/>
    <property type="match status" value="1"/>
</dbReference>
<proteinExistence type="predicted"/>
<evidence type="ECO:0000313" key="7">
    <source>
        <dbReference type="Proteomes" id="UP000779900"/>
    </source>
</evidence>
<evidence type="ECO:0000256" key="3">
    <source>
        <dbReference type="ARBA" id="ARBA00022692"/>
    </source>
</evidence>
<dbReference type="Pfam" id="PF01103">
    <property type="entry name" value="Omp85"/>
    <property type="match status" value="1"/>
</dbReference>
<dbReference type="PANTHER" id="PTHR12815:SF18">
    <property type="entry name" value="SORTING AND ASSEMBLY MACHINERY COMPONENT 50 HOMOLOG"/>
    <property type="match status" value="1"/>
</dbReference>
<dbReference type="EMBL" id="VGIR01000022">
    <property type="protein sequence ID" value="MBM3331218.1"/>
    <property type="molecule type" value="Genomic_DNA"/>
</dbReference>
<dbReference type="PROSITE" id="PS51779">
    <property type="entry name" value="POTRA"/>
    <property type="match status" value="1"/>
</dbReference>
<dbReference type="InterPro" id="IPR039910">
    <property type="entry name" value="D15-like"/>
</dbReference>
<feature type="domain" description="POTRA" evidence="5">
    <location>
        <begin position="96"/>
        <end position="172"/>
    </location>
</feature>
<sequence>MIPALLLCLVGQLRTGDTLEAVRYQGNHTFNREAFATLVTARPRKPSSEAQLNGDVATLEAFYHNEGFHLVGIEKQITRGRRRPIVTFRITEGPRTRVNAIAISGNATVGTDRLLKQLLVKPGRFFSVGEFLQSAEAIRTYYLNSGYPFVQVRSDTTLGDTFATVTYEVDEGQLCHISKVLVRGNKTVRTGTVLRASEVKPGEQFSQKHLREAQRRLYATKLFGRVVYYVIADSGRETRADDQAGPGCVIIRFDVVEQAHRGVSLGAGVEIPPRLLLSAGWEHYNLFNLGHTLIVGGEFSPTLPWSYRVGFDGTYRVPYLILTRIDFQTHPYFSYELVDTTPTREIGIETGMSRNVVPQFVVGLTNRLRLVADTANGITNSLALTGHYDTRNDIFNPSQGLSVHVAVEGAGGPLRGDNDLYKLTGDMRWYQKMGIVPARLEQVSGDFVVAVRAMAGRVLPYGRSREKPASLQVPYYEAFTLGGGNSIRGYADRSIGPDSSELGQYRFGTAVANGNIELRTPYILNWVGLVGFFDVGDVGWDFRMRVYEYSAGAGIRVRTPIGPVRLDWGKRLRNPPDGDFGRFYVGLLHAF</sequence>
<evidence type="ECO:0000256" key="4">
    <source>
        <dbReference type="ARBA" id="ARBA00023136"/>
    </source>
</evidence>